<dbReference type="AlphaFoldDB" id="G7YAA5"/>
<keyword evidence="8" id="KW-1185">Reference proteome</keyword>
<evidence type="ECO:0000256" key="1">
    <source>
        <dbReference type="ARBA" id="ARBA00022679"/>
    </source>
</evidence>
<dbReference type="EMBL" id="DF142994">
    <property type="protein sequence ID" value="GAA49889.1"/>
    <property type="molecule type" value="Genomic_DNA"/>
</dbReference>
<evidence type="ECO:0000256" key="2">
    <source>
        <dbReference type="ARBA" id="ARBA00022786"/>
    </source>
</evidence>
<proteinExistence type="inferred from homology"/>
<evidence type="ECO:0000256" key="5">
    <source>
        <dbReference type="SAM" id="SignalP"/>
    </source>
</evidence>
<protein>
    <submittedName>
        <fullName evidence="7">Ubiquitin-conjugating enzyme E2 A</fullName>
    </submittedName>
</protein>
<keyword evidence="1" id="KW-0808">Transferase</keyword>
<keyword evidence="2 4" id="KW-0833">Ubl conjugation pathway</keyword>
<name>G7YAA5_CLOSI</name>
<evidence type="ECO:0000313" key="8">
    <source>
        <dbReference type="Proteomes" id="UP000008909"/>
    </source>
</evidence>
<dbReference type="GO" id="GO:0005524">
    <property type="term" value="F:ATP binding"/>
    <property type="evidence" value="ECO:0007669"/>
    <property type="project" value="UniProtKB-UniRule"/>
</dbReference>
<evidence type="ECO:0000259" key="6">
    <source>
        <dbReference type="PROSITE" id="PS50127"/>
    </source>
</evidence>
<dbReference type="FunFam" id="3.10.110.10:FF:000090">
    <property type="entry name" value="Ubiquitin-conjugating enzyme E2-17 kDa"/>
    <property type="match status" value="1"/>
</dbReference>
<comment type="similarity">
    <text evidence="4">Belongs to the ubiquitin-conjugating enzyme family.</text>
</comment>
<reference key="2">
    <citation type="submission" date="2011-10" db="EMBL/GenBank/DDBJ databases">
        <title>The genome and transcriptome sequence of Clonorchis sinensis provide insights into the carcinogenic liver fluke.</title>
        <authorList>
            <person name="Wang X."/>
            <person name="Huang Y."/>
            <person name="Chen W."/>
            <person name="Liu H."/>
            <person name="Guo L."/>
            <person name="Chen Y."/>
            <person name="Luo F."/>
            <person name="Zhou W."/>
            <person name="Sun J."/>
            <person name="Mao Q."/>
            <person name="Liang P."/>
            <person name="Zhou C."/>
            <person name="Tian Y."/>
            <person name="Men J."/>
            <person name="Lv X."/>
            <person name="Huang L."/>
            <person name="Zhou J."/>
            <person name="Hu Y."/>
            <person name="Li R."/>
            <person name="Zhang F."/>
            <person name="Lei H."/>
            <person name="Li X."/>
            <person name="Hu X."/>
            <person name="Liang C."/>
            <person name="Xu J."/>
            <person name="Wu Z."/>
            <person name="Yu X."/>
        </authorList>
    </citation>
    <scope>NUCLEOTIDE SEQUENCE</scope>
    <source>
        <strain>Henan</strain>
    </source>
</reference>
<dbReference type="InterPro" id="IPR000608">
    <property type="entry name" value="UBC"/>
</dbReference>
<keyword evidence="5" id="KW-0732">Signal</keyword>
<dbReference type="CDD" id="cd23790">
    <property type="entry name" value="UBCc_UBE2A_2B"/>
    <property type="match status" value="1"/>
</dbReference>
<evidence type="ECO:0000256" key="3">
    <source>
        <dbReference type="PROSITE-ProRule" id="PRU10133"/>
    </source>
</evidence>
<dbReference type="SUPFAM" id="SSF54495">
    <property type="entry name" value="UBC-like"/>
    <property type="match status" value="1"/>
</dbReference>
<reference evidence="7" key="1">
    <citation type="journal article" date="2011" name="Genome Biol.">
        <title>The draft genome of the carcinogenic human liver fluke Clonorchis sinensis.</title>
        <authorList>
            <person name="Wang X."/>
            <person name="Chen W."/>
            <person name="Huang Y."/>
            <person name="Sun J."/>
            <person name="Men J."/>
            <person name="Liu H."/>
            <person name="Luo F."/>
            <person name="Guo L."/>
            <person name="Lv X."/>
            <person name="Deng C."/>
            <person name="Zhou C."/>
            <person name="Fan Y."/>
            <person name="Li X."/>
            <person name="Huang L."/>
            <person name="Hu Y."/>
            <person name="Liang C."/>
            <person name="Hu X."/>
            <person name="Xu J."/>
            <person name="Yu X."/>
        </authorList>
    </citation>
    <scope>NUCLEOTIDE SEQUENCE [LARGE SCALE GENOMIC DNA]</scope>
    <source>
        <strain evidence="7">Henan</strain>
    </source>
</reference>
<dbReference type="Pfam" id="PF00179">
    <property type="entry name" value="UQ_con"/>
    <property type="match status" value="1"/>
</dbReference>
<dbReference type="PROSITE" id="PS00183">
    <property type="entry name" value="UBC_1"/>
    <property type="match status" value="1"/>
</dbReference>
<gene>
    <name evidence="7" type="ORF">CLF_103744</name>
</gene>
<organism evidence="7 8">
    <name type="scientific">Clonorchis sinensis</name>
    <name type="common">Chinese liver fluke</name>
    <dbReference type="NCBI Taxonomy" id="79923"/>
    <lineage>
        <taxon>Eukaryota</taxon>
        <taxon>Metazoa</taxon>
        <taxon>Spiralia</taxon>
        <taxon>Lophotrochozoa</taxon>
        <taxon>Platyhelminthes</taxon>
        <taxon>Trematoda</taxon>
        <taxon>Digenea</taxon>
        <taxon>Opisthorchiida</taxon>
        <taxon>Opisthorchiata</taxon>
        <taxon>Opisthorchiidae</taxon>
        <taxon>Clonorchis</taxon>
    </lineage>
</organism>
<keyword evidence="4" id="KW-0067">ATP-binding</keyword>
<keyword evidence="4" id="KW-0547">Nucleotide-binding</keyword>
<dbReference type="Proteomes" id="UP000008909">
    <property type="component" value="Unassembled WGS sequence"/>
</dbReference>
<dbReference type="Gene3D" id="3.10.110.10">
    <property type="entry name" value="Ubiquitin Conjugating Enzyme"/>
    <property type="match status" value="1"/>
</dbReference>
<evidence type="ECO:0000313" key="7">
    <source>
        <dbReference type="EMBL" id="GAA49889.1"/>
    </source>
</evidence>
<dbReference type="PROSITE" id="PS50127">
    <property type="entry name" value="UBC_2"/>
    <property type="match status" value="1"/>
</dbReference>
<dbReference type="InterPro" id="IPR023313">
    <property type="entry name" value="UBQ-conjugating_AS"/>
</dbReference>
<sequence>MLLDIQSLTMAQSKERHSKLWIALHILGLTLEICGGACPCGMNPHSYLTPKPPIRLYTEFSTQQQPHPVANIKFLAVTPTIIQQKAVSGLCCDKPRLLHLVYAENRRLRATLREEMKTAVLNHLVPTDKSDLASAIMSTKARRRLMNDFRKIQLDPPPGVYAVPLDNNILMWHAVILGADGTPFADGVFKLTMEFTENYPNVPPTVRFVSKMFHPNVYADGSICLDILQNMWSSSYNIGAILTSLQSLLGDPNPNSPANTVAAELFEEDKRRYEERVREIVEESWRSDDPIEEA</sequence>
<feature type="active site" description="Glycyl thioester intermediate" evidence="3">
    <location>
        <position position="224"/>
    </location>
</feature>
<dbReference type="PANTHER" id="PTHR24067">
    <property type="entry name" value="UBIQUITIN-CONJUGATING ENZYME E2"/>
    <property type="match status" value="1"/>
</dbReference>
<feature type="chain" id="PRO_5003506210" evidence="5">
    <location>
        <begin position="37"/>
        <end position="294"/>
    </location>
</feature>
<feature type="signal peptide" evidence="5">
    <location>
        <begin position="1"/>
        <end position="36"/>
    </location>
</feature>
<dbReference type="SMART" id="SM00212">
    <property type="entry name" value="UBCc"/>
    <property type="match status" value="1"/>
</dbReference>
<feature type="domain" description="UBC core" evidence="6">
    <location>
        <begin position="140"/>
        <end position="286"/>
    </location>
</feature>
<accession>G7YAA5</accession>
<dbReference type="InterPro" id="IPR050113">
    <property type="entry name" value="Ub_conjugating_enzyme"/>
</dbReference>
<evidence type="ECO:0000256" key="4">
    <source>
        <dbReference type="RuleBase" id="RU362109"/>
    </source>
</evidence>
<dbReference type="InterPro" id="IPR016135">
    <property type="entry name" value="UBQ-conjugating_enzyme/RWD"/>
</dbReference>
<dbReference type="GO" id="GO:0016740">
    <property type="term" value="F:transferase activity"/>
    <property type="evidence" value="ECO:0007669"/>
    <property type="project" value="UniProtKB-KW"/>
</dbReference>